<evidence type="ECO:0000259" key="2">
    <source>
        <dbReference type="Pfam" id="PF02754"/>
    </source>
</evidence>
<evidence type="ECO:0000313" key="3">
    <source>
        <dbReference type="EMBL" id="KPL15891.1"/>
    </source>
</evidence>
<reference evidence="3 4" key="1">
    <citation type="journal article" date="2015" name="Microbiome">
        <title>Genomic resolution of linkages in carbon, nitrogen, and sulfur cycling among widespread estuary sediment bacteria.</title>
        <authorList>
            <person name="Baker B.J."/>
            <person name="Lazar C.S."/>
            <person name="Teske A.P."/>
            <person name="Dick G.J."/>
        </authorList>
    </citation>
    <scope>NUCLEOTIDE SEQUENCE [LARGE SCALE GENOMIC DNA]</scope>
    <source>
        <strain evidence="3">SM1_77</strain>
    </source>
</reference>
<organism evidence="3 4">
    <name type="scientific">candidate division WOR_3 bacterium SM1_77</name>
    <dbReference type="NCBI Taxonomy" id="1703778"/>
    <lineage>
        <taxon>Bacteria</taxon>
        <taxon>Bacteria division WOR-3</taxon>
    </lineage>
</organism>
<proteinExistence type="predicted"/>
<dbReference type="Pfam" id="PF02754">
    <property type="entry name" value="CCG"/>
    <property type="match status" value="2"/>
</dbReference>
<accession>A0A0S8K3C5</accession>
<dbReference type="EMBL" id="LJVE01000003">
    <property type="protein sequence ID" value="KPL15891.1"/>
    <property type="molecule type" value="Genomic_DNA"/>
</dbReference>
<feature type="domain" description="Cysteine-rich" evidence="2">
    <location>
        <begin position="6"/>
        <end position="88"/>
    </location>
</feature>
<dbReference type="Proteomes" id="UP000050975">
    <property type="component" value="Unassembled WGS sequence"/>
</dbReference>
<dbReference type="PATRIC" id="fig|1703778.3.peg.78"/>
<dbReference type="PANTHER" id="PTHR42947:SF1">
    <property type="entry name" value="COB--COM HETERODISULFIDE REDUCTASE SUBUNIT B 1"/>
    <property type="match status" value="1"/>
</dbReference>
<protein>
    <recommendedName>
        <fullName evidence="2">Cysteine-rich domain-containing protein</fullName>
    </recommendedName>
</protein>
<name>A0A0S8K3C5_UNCW3</name>
<gene>
    <name evidence="3" type="ORF">AMJ74_00420</name>
</gene>
<dbReference type="InterPro" id="IPR004017">
    <property type="entry name" value="Cys_rich_dom"/>
</dbReference>
<dbReference type="AlphaFoldDB" id="A0A0S8K3C5"/>
<dbReference type="PANTHER" id="PTHR42947">
    <property type="entry name" value="COB--COM HETERODISULFIDE REDUCTASE SUBUNIT B 1"/>
    <property type="match status" value="1"/>
</dbReference>
<dbReference type="InterPro" id="IPR051278">
    <property type="entry name" value="HdrB/HdrD_reductase"/>
</dbReference>
<evidence type="ECO:0000313" key="4">
    <source>
        <dbReference type="Proteomes" id="UP000050975"/>
    </source>
</evidence>
<comment type="caution">
    <text evidence="3">The sequence shown here is derived from an EMBL/GenBank/DDBJ whole genome shotgun (WGS) entry which is preliminary data.</text>
</comment>
<evidence type="ECO:0000256" key="1">
    <source>
        <dbReference type="ARBA" id="ARBA00023002"/>
    </source>
</evidence>
<feature type="domain" description="Cysteine-rich" evidence="2">
    <location>
        <begin position="144"/>
        <end position="234"/>
    </location>
</feature>
<dbReference type="Gene3D" id="3.40.50.11810">
    <property type="match status" value="1"/>
</dbReference>
<dbReference type="GO" id="GO:0016491">
    <property type="term" value="F:oxidoreductase activity"/>
    <property type="evidence" value="ECO:0007669"/>
    <property type="project" value="UniProtKB-KW"/>
</dbReference>
<keyword evidence="1" id="KW-0560">Oxidoreductase</keyword>
<sequence>MNPTYGYYPGCSLHSTGAEYDISFRAVCKKLNIGLKEIEGWICCGASSAHSYSKILSTALPMHSLIAADEMGLSEIVVPCAACFTRLKHAVHDTNHNTELEDQLGEIFNRELPKTIKVLHPLEIFSNEVDVAGAQVKDLSGLNVVCYYGCLLTRPPKVMQFDECEYPMSMDLLLRSIGITTLDWSYKTDCCGGAFSLTETDVVRKLVHDIFEEAKAVGANAISVACPLCHANLDTRQPEVEQEYNTKYNLPIFYFTQLIGLALGIPAEELAIQKHFVSAEGMI</sequence>